<dbReference type="Pfam" id="PF16884">
    <property type="entry name" value="ADH_N_2"/>
    <property type="match status" value="1"/>
</dbReference>
<dbReference type="SMART" id="SM00829">
    <property type="entry name" value="PKS_ER"/>
    <property type="match status" value="1"/>
</dbReference>
<dbReference type="GO" id="GO:0047522">
    <property type="term" value="F:15-oxoprostaglandin 13-reductase [NAD(P)+] activity"/>
    <property type="evidence" value="ECO:0007669"/>
    <property type="project" value="UniProtKB-EC"/>
</dbReference>
<proteinExistence type="predicted"/>
<dbReference type="PANTHER" id="PTHR43205:SF7">
    <property type="entry name" value="PROSTAGLANDIN REDUCTASE 1"/>
    <property type="match status" value="1"/>
</dbReference>
<comment type="caution">
    <text evidence="4">The sequence shown here is derived from an EMBL/GenBank/DDBJ whole genome shotgun (WGS) entry which is preliminary data.</text>
</comment>
<dbReference type="FunFam" id="3.40.50.720:FF:000121">
    <property type="entry name" value="Prostaglandin reductase 2"/>
    <property type="match status" value="1"/>
</dbReference>
<dbReference type="Pfam" id="PF00107">
    <property type="entry name" value="ADH_zinc_N"/>
    <property type="match status" value="1"/>
</dbReference>
<keyword evidence="5" id="KW-1185">Reference proteome</keyword>
<evidence type="ECO:0000256" key="1">
    <source>
        <dbReference type="ARBA" id="ARBA00011981"/>
    </source>
</evidence>
<dbReference type="PANTHER" id="PTHR43205">
    <property type="entry name" value="PROSTAGLANDIN REDUCTASE"/>
    <property type="match status" value="1"/>
</dbReference>
<dbReference type="EMBL" id="CAJVCH010570289">
    <property type="protein sequence ID" value="CAG7834577.1"/>
    <property type="molecule type" value="Genomic_DNA"/>
</dbReference>
<dbReference type="OrthoDB" id="809632at2759"/>
<accession>A0A8J2LQB1</accession>
<dbReference type="AlphaFoldDB" id="A0A8J2LQB1"/>
<dbReference type="InterPro" id="IPR013149">
    <property type="entry name" value="ADH-like_C"/>
</dbReference>
<evidence type="ECO:0000259" key="3">
    <source>
        <dbReference type="SMART" id="SM00829"/>
    </source>
</evidence>
<sequence length="324" mass="35904">MKKHCTDLLGMSASTGSKVAKKFILVQEFDGLPKLSDFKLVEEPLVESLCQGEILAKAEWLSVDPYMRCKFVDPVAVGQVLKGAQVARVLKSRCSEFPEVMPKLQGLPDSYAIGSLGMPGNAAYYGLIDLCQPKKGDVLVVNGAGGAVGSLVGQIGKIKGCTVLAFAGTEEKLQWMKNDLGFDHVFNYKDVNLNETFKKFAPEGIDIFFDNVGGDFVGPVMKHMAKSGRYCKSGSISEYNYSNDYQCADPKAFPEFKTRKVQLKKLFMESITIDWFDRINKIQAWILEGKIKVRETVVESFENMPQAFIDLFEGKNVGKMVIKA</sequence>
<name>A0A8J2LQB1_9HEXA</name>
<evidence type="ECO:0000313" key="4">
    <source>
        <dbReference type="EMBL" id="CAG7834577.1"/>
    </source>
</evidence>
<dbReference type="InterPro" id="IPR041694">
    <property type="entry name" value="ADH_N_2"/>
</dbReference>
<evidence type="ECO:0000256" key="2">
    <source>
        <dbReference type="ARBA" id="ARBA00023002"/>
    </source>
</evidence>
<organism evidence="4 5">
    <name type="scientific">Allacma fusca</name>
    <dbReference type="NCBI Taxonomy" id="39272"/>
    <lineage>
        <taxon>Eukaryota</taxon>
        <taxon>Metazoa</taxon>
        <taxon>Ecdysozoa</taxon>
        <taxon>Arthropoda</taxon>
        <taxon>Hexapoda</taxon>
        <taxon>Collembola</taxon>
        <taxon>Symphypleona</taxon>
        <taxon>Sminthuridae</taxon>
        <taxon>Allacma</taxon>
    </lineage>
</organism>
<dbReference type="InterPro" id="IPR020843">
    <property type="entry name" value="ER"/>
</dbReference>
<protein>
    <recommendedName>
        <fullName evidence="1">15-oxoprostaglandin 13-reductase</fullName>
        <ecNumber evidence="1">1.3.1.48</ecNumber>
    </recommendedName>
</protein>
<dbReference type="GO" id="GO:0006693">
    <property type="term" value="P:prostaglandin metabolic process"/>
    <property type="evidence" value="ECO:0007669"/>
    <property type="project" value="TreeGrafter"/>
</dbReference>
<gene>
    <name evidence="4" type="ORF">AFUS01_LOCUS44067</name>
</gene>
<dbReference type="EC" id="1.3.1.48" evidence="1"/>
<reference evidence="4" key="1">
    <citation type="submission" date="2021-06" db="EMBL/GenBank/DDBJ databases">
        <authorList>
            <person name="Hodson N. C."/>
            <person name="Mongue J. A."/>
            <person name="Jaron S. K."/>
        </authorList>
    </citation>
    <scope>NUCLEOTIDE SEQUENCE</scope>
</reference>
<keyword evidence="2" id="KW-0560">Oxidoreductase</keyword>
<dbReference type="Proteomes" id="UP000708208">
    <property type="component" value="Unassembled WGS sequence"/>
</dbReference>
<dbReference type="InterPro" id="IPR045010">
    <property type="entry name" value="MDR_fam"/>
</dbReference>
<evidence type="ECO:0000313" key="5">
    <source>
        <dbReference type="Proteomes" id="UP000708208"/>
    </source>
</evidence>
<feature type="domain" description="Enoyl reductase (ER)" evidence="3">
    <location>
        <begin position="31"/>
        <end position="322"/>
    </location>
</feature>